<dbReference type="InterPro" id="IPR005537">
    <property type="entry name" value="RAMP_III_fam"/>
</dbReference>
<dbReference type="NCBIfam" id="TIGR03986">
    <property type="entry name" value="TIGR03986 family CRISPR-associated RAMP protein"/>
    <property type="match status" value="1"/>
</dbReference>
<dbReference type="EnsemblBacteria" id="BAD01965">
    <property type="protein sequence ID" value="BAD01965"/>
    <property type="gene ID" value="BAD01965"/>
</dbReference>
<dbReference type="CDD" id="cd09726">
    <property type="entry name" value="RAMP_I_III"/>
    <property type="match status" value="1"/>
</dbReference>
<evidence type="ECO:0007829" key="7">
    <source>
        <dbReference type="PDB" id="8S9U"/>
    </source>
</evidence>
<dbReference type="PDB" id="8S9X">
    <property type="method" value="EM"/>
    <property type="resolution" value="3.44 A"/>
    <property type="chains" value="E=1-795"/>
</dbReference>
<feature type="compositionally biased region" description="Basic residues" evidence="2">
    <location>
        <begin position="568"/>
        <end position="578"/>
    </location>
</feature>
<feature type="region of interest" description="Disordered" evidence="2">
    <location>
        <begin position="551"/>
        <end position="595"/>
    </location>
</feature>
<keyword evidence="1" id="KW-0051">Antiviral defense</keyword>
<organism evidence="4 5">
    <name type="scientific">Synechocystis sp. (strain ATCC 27184 / PCC 6803 / Kazusa)</name>
    <dbReference type="NCBI Taxonomy" id="1111708"/>
    <lineage>
        <taxon>Bacteria</taxon>
        <taxon>Bacillati</taxon>
        <taxon>Cyanobacteriota</taxon>
        <taxon>Cyanophyceae</taxon>
        <taxon>Synechococcales</taxon>
        <taxon>Merismopediaceae</taxon>
        <taxon>Synechocystis</taxon>
    </lineage>
</organism>
<evidence type="ECO:0000313" key="5">
    <source>
        <dbReference type="Proteomes" id="UP000001425"/>
    </source>
</evidence>
<accession>Q6ZED5</accession>
<sequence>MTVGTLGVVGSAKNLKLQLSFINTRQQYVQITLFERNSFKVAEEEFSTELVEIIKTALPTLKNKKVEFEEDGDQIKQIREKGQAWVGAAEQIAPYVLPSGNITETPRNVNASNFHNPYNFVPALPRDGITGDLGDCAPAGHSYYHGDKYSGRIAVKLTTVTPLLIPDASKEEINNNHKTYPVRIGKDGKPYLPPTSIKGMLRSAYEAVTNSRLAVFEDHDSRLAYRMPATMGLQMVPARIEGDNIVLYPGTSRIGNNGRPANNDPMYAAWLPYYQNRIAYDGSRDYQMAEHGDHVRFWAERYTRGNFCYWRVRQIARHNQNLGNRPERGRNYGQHHSTGVIEQFEGFVYKTNKNIGNKHDERVFIIDRESIEIPLSRDLRRKWRELITSYQEIHKKEVDRGDTGPSAVNGAVWSRQIIADESERNLSDGTLCYAHVKKEDGQYKILNLYPVMITRGLYEIAPVDLLDETLKPATDKKQLSPADRVFGWVNQRGNGCYKGQLRIHSVTCQHDDAIDDFGNQNFSVPLAILGQPKPEQARFYCADDRKGIPLEDGYDRDDGYSDSEQGLRGRKVYPHHKGLPNGYWSNPTEDRSQQAIQGHYQEYRRPKKDGLEQRDDQNRSVKGWVKPLTEFTFEIDVTNLSEVELGALLWLLTLPDLHFHRLGGGKPLGFGSVRLDIDPDKTDLRNGAGWRDYYGSLLETSQPDFTTLISQWINAFQTAVKEEYGSSSFDQVTFIKASGQSLQGFHDNASIHYPRSTPEPKPDGEAFKWFVANEKGRRLALPALEKSQSFPIKPS</sequence>
<dbReference type="AlphaFoldDB" id="Q6ZED5"/>
<dbReference type="InterPro" id="IPR023825">
    <property type="entry name" value="CRISPR-assoc_RAMP_BGP1436"/>
</dbReference>
<dbReference type="PDB" id="8S9T">
    <property type="method" value="EM"/>
    <property type="resolution" value="2.52 A"/>
    <property type="chains" value="E=1-795"/>
</dbReference>
<evidence type="ECO:0000259" key="3">
    <source>
        <dbReference type="Pfam" id="PF03787"/>
    </source>
</evidence>
<dbReference type="PDB" id="8S9V">
    <property type="method" value="EM"/>
    <property type="resolution" value="3.00 A"/>
    <property type="chains" value="E=1-795"/>
</dbReference>
<dbReference type="SMR" id="Q6ZED5"/>
<dbReference type="Pfam" id="PF03787">
    <property type="entry name" value="RAMPs"/>
    <property type="match status" value="1"/>
</dbReference>
<dbReference type="Proteomes" id="UP000001425">
    <property type="component" value="Plasmid pSYSA"/>
</dbReference>
<keyword evidence="4" id="KW-0614">Plasmid</keyword>
<dbReference type="KEGG" id="syn:sll7063"/>
<evidence type="ECO:0007829" key="6">
    <source>
        <dbReference type="PDB" id="8S9T"/>
    </source>
</evidence>
<evidence type="ECO:0000313" key="4">
    <source>
        <dbReference type="EMBL" id="BAD01965.1"/>
    </source>
</evidence>
<name>Q6ZED5_SYNY3</name>
<protein>
    <recommendedName>
        <fullName evidence="3">CRISPR type III-associated protein domain-containing protein</fullName>
    </recommendedName>
</protein>
<evidence type="ECO:0000256" key="2">
    <source>
        <dbReference type="SAM" id="MobiDB-lite"/>
    </source>
</evidence>
<keyword evidence="6 7" id="KW-0002">3D-structure</keyword>
<dbReference type="EMDB" id="EMD-40248"/>
<reference evidence="4 5" key="1">
    <citation type="journal article" date="2003" name="DNA Res.">
        <title>Structural analysis of four large plasmids harboring in a unicellular cyanobacterium, Synechocystis sp. PCC 6803.</title>
        <authorList>
            <person name="Kaneko T."/>
            <person name="Nakamura Y."/>
            <person name="Sasamoto S."/>
            <person name="Watanabe A."/>
            <person name="Kohara M."/>
            <person name="Matsumoto M."/>
            <person name="Shimpo S."/>
            <person name="Yamada M."/>
            <person name="Tabata S."/>
        </authorList>
    </citation>
    <scope>NUCLEOTIDE SEQUENCE [LARGE SCALE GENOMIC DNA]</scope>
    <source>
        <strain evidence="5">ATCC 27184 / PCC 6803 / Kazusa</strain>
    </source>
</reference>
<geneLocation type="plasmid" evidence="4 5">
    <name>pSYSA</name>
</geneLocation>
<reference evidence="6 7" key="2">
    <citation type="journal article" date="2024" name="Nat. Commun.">
        <title>RNA targeting and cleavage by the type III-Dv CRISPR effector complex.</title>
        <authorList>
            <person name="Schwartz E.A."/>
            <person name="Bravo J.P.K."/>
            <person name="Ahsan M."/>
            <person name="Macias L.A."/>
            <person name="McCafferty C.L."/>
            <person name="Dangerfield T.L."/>
            <person name="Walker J.N."/>
            <person name="Brodbelt J.S."/>
            <person name="Palermo G."/>
            <person name="Fineran P.C."/>
            <person name="Fagerlund R.D."/>
            <person name="Taylor D.W."/>
        </authorList>
    </citation>
    <scope>STRUCTURE BY ELECTRON MICROSCOPY (2.52 ANGSTROMS)</scope>
</reference>
<proteinExistence type="evidence at protein level"/>
<feature type="domain" description="CRISPR type III-associated protein" evidence="3">
    <location>
        <begin position="156"/>
        <end position="220"/>
    </location>
</feature>
<dbReference type="EMDB" id="EMD-40251"/>
<keyword evidence="5" id="KW-1185">Reference proteome</keyword>
<dbReference type="EMDB" id="EMD-40249"/>
<dbReference type="PDB" id="8S9U">
    <property type="method" value="EM"/>
    <property type="resolution" value="2.77 A"/>
    <property type="chains" value="E=1-795"/>
</dbReference>
<gene>
    <name evidence="4" type="ordered locus">sll7063</name>
</gene>
<dbReference type="InParanoid" id="Q6ZED5"/>
<dbReference type="EMBL" id="AP004311">
    <property type="protein sequence ID" value="BAD01965.1"/>
    <property type="molecule type" value="Genomic_DNA"/>
</dbReference>
<evidence type="ECO:0000256" key="1">
    <source>
        <dbReference type="ARBA" id="ARBA00023118"/>
    </source>
</evidence>
<dbReference type="GO" id="GO:0051607">
    <property type="term" value="P:defense response to virus"/>
    <property type="evidence" value="ECO:0007669"/>
    <property type="project" value="UniProtKB-KW"/>
</dbReference>
<dbReference type="EMDB" id="EMD-40250"/>